<dbReference type="Proteomes" id="UP001443914">
    <property type="component" value="Unassembled WGS sequence"/>
</dbReference>
<reference evidence="1" key="1">
    <citation type="submission" date="2024-03" db="EMBL/GenBank/DDBJ databases">
        <title>WGS assembly of Saponaria officinalis var. Norfolk2.</title>
        <authorList>
            <person name="Jenkins J."/>
            <person name="Shu S."/>
            <person name="Grimwood J."/>
            <person name="Barry K."/>
            <person name="Goodstein D."/>
            <person name="Schmutz J."/>
            <person name="Leebens-Mack J."/>
            <person name="Osbourn A."/>
        </authorList>
    </citation>
    <scope>NUCLEOTIDE SEQUENCE [LARGE SCALE GENOMIC DNA]</scope>
    <source>
        <strain evidence="1">JIC</strain>
    </source>
</reference>
<evidence type="ECO:0000313" key="2">
    <source>
        <dbReference type="Proteomes" id="UP001443914"/>
    </source>
</evidence>
<evidence type="ECO:0000313" key="1">
    <source>
        <dbReference type="EMBL" id="KAK9706375.1"/>
    </source>
</evidence>
<dbReference type="PANTHER" id="PTHR34222:SF79">
    <property type="entry name" value="RETROVIRUS-RELATED POL POLYPROTEIN FROM TRANSPOSON TNT 1-94"/>
    <property type="match status" value="1"/>
</dbReference>
<dbReference type="AlphaFoldDB" id="A0AAW1JS26"/>
<organism evidence="1 2">
    <name type="scientific">Saponaria officinalis</name>
    <name type="common">Common soapwort</name>
    <name type="synonym">Lychnis saponaria</name>
    <dbReference type="NCBI Taxonomy" id="3572"/>
    <lineage>
        <taxon>Eukaryota</taxon>
        <taxon>Viridiplantae</taxon>
        <taxon>Streptophyta</taxon>
        <taxon>Embryophyta</taxon>
        <taxon>Tracheophyta</taxon>
        <taxon>Spermatophyta</taxon>
        <taxon>Magnoliopsida</taxon>
        <taxon>eudicotyledons</taxon>
        <taxon>Gunneridae</taxon>
        <taxon>Pentapetalae</taxon>
        <taxon>Caryophyllales</taxon>
        <taxon>Caryophyllaceae</taxon>
        <taxon>Caryophylleae</taxon>
        <taxon>Saponaria</taxon>
    </lineage>
</organism>
<protein>
    <recommendedName>
        <fullName evidence="3">CCHC-type domain-containing protein</fullName>
    </recommendedName>
</protein>
<dbReference type="PANTHER" id="PTHR34222">
    <property type="entry name" value="GAG_PRE-INTEGRS DOMAIN-CONTAINING PROTEIN"/>
    <property type="match status" value="1"/>
</dbReference>
<evidence type="ECO:0008006" key="3">
    <source>
        <dbReference type="Google" id="ProtNLM"/>
    </source>
</evidence>
<accession>A0AAW1JS26</accession>
<sequence length="193" mass="21997">MKKAWENRDALDPLPLCTCNAIDSCTCQLLKKIVERESNSRLIQFLMGLNSTYDLVKTHILSLEPLPPMNKTLSLLSKIKRQQQVQKHAELTPEENAYVSTRHNAPYHSAQKKPRLENTSAGRSVDRFNYCHNLGHTKEECHKLRACTYCGKKGHVCDTCFKLKYGSNIKTGRYKGINTFHGGRREAHNANVL</sequence>
<dbReference type="EMBL" id="JBDFQZ010000007">
    <property type="protein sequence ID" value="KAK9706375.1"/>
    <property type="molecule type" value="Genomic_DNA"/>
</dbReference>
<proteinExistence type="predicted"/>
<gene>
    <name evidence="1" type="ORF">RND81_07G120100</name>
</gene>
<name>A0AAW1JS26_SAPOF</name>
<keyword evidence="2" id="KW-1185">Reference proteome</keyword>
<comment type="caution">
    <text evidence="1">The sequence shown here is derived from an EMBL/GenBank/DDBJ whole genome shotgun (WGS) entry which is preliminary data.</text>
</comment>